<dbReference type="PANTHER" id="PTHR11571">
    <property type="entry name" value="GLUTATHIONE S-TRANSFERASE"/>
    <property type="match status" value="1"/>
</dbReference>
<accession>A0A1Y2CSX4</accession>
<dbReference type="GO" id="GO:0004364">
    <property type="term" value="F:glutathione transferase activity"/>
    <property type="evidence" value="ECO:0007669"/>
    <property type="project" value="TreeGrafter"/>
</dbReference>
<dbReference type="STRING" id="329046.A0A1Y2CSX4"/>
<dbReference type="EMBL" id="MCGO01000008">
    <property type="protein sequence ID" value="ORY50057.1"/>
    <property type="molecule type" value="Genomic_DNA"/>
</dbReference>
<dbReference type="GO" id="GO:0006749">
    <property type="term" value="P:glutathione metabolic process"/>
    <property type="evidence" value="ECO:0007669"/>
    <property type="project" value="TreeGrafter"/>
</dbReference>
<evidence type="ECO:0000256" key="1">
    <source>
        <dbReference type="SAM" id="MobiDB-lite"/>
    </source>
</evidence>
<name>A0A1Y2CSX4_9FUNG</name>
<dbReference type="Gene3D" id="3.40.30.10">
    <property type="entry name" value="Glutaredoxin"/>
    <property type="match status" value="1"/>
</dbReference>
<keyword evidence="4" id="KW-1185">Reference proteome</keyword>
<dbReference type="InterPro" id="IPR050213">
    <property type="entry name" value="GST_superfamily"/>
</dbReference>
<sequence>MSPSSPTKAKRPSSATNTTPPNPRKGELSTLLPPTTLLEPDVLIRMLLAYSGAVWSDKFPVEWAKEKASTPYGQLPVLVEHEDGTGKEVFRIAQSHAIARYLAAKFGLNPSNPHEHALQDSVFESVSDLEIAAGKFIWEKDEKQKDIFRDQFFDDKLPVFLSYHEKLWKRMGPMGTTLERRLLSRTCDARLEHHLIKAPGLKKLIAHYRADAKLAKYLEGSRCPVRF</sequence>
<gene>
    <name evidence="3" type="ORF">BCR33DRAFT_763100</name>
</gene>
<dbReference type="AlphaFoldDB" id="A0A1Y2CSX4"/>
<evidence type="ECO:0000313" key="3">
    <source>
        <dbReference type="EMBL" id="ORY50057.1"/>
    </source>
</evidence>
<dbReference type="InterPro" id="IPR036249">
    <property type="entry name" value="Thioredoxin-like_sf"/>
</dbReference>
<dbReference type="InterPro" id="IPR004045">
    <property type="entry name" value="Glutathione_S-Trfase_N"/>
</dbReference>
<evidence type="ECO:0000259" key="2">
    <source>
        <dbReference type="PROSITE" id="PS50404"/>
    </source>
</evidence>
<organism evidence="3 4">
    <name type="scientific">Rhizoclosmatium globosum</name>
    <dbReference type="NCBI Taxonomy" id="329046"/>
    <lineage>
        <taxon>Eukaryota</taxon>
        <taxon>Fungi</taxon>
        <taxon>Fungi incertae sedis</taxon>
        <taxon>Chytridiomycota</taxon>
        <taxon>Chytridiomycota incertae sedis</taxon>
        <taxon>Chytridiomycetes</taxon>
        <taxon>Chytridiales</taxon>
        <taxon>Chytriomycetaceae</taxon>
        <taxon>Rhizoclosmatium</taxon>
    </lineage>
</organism>
<dbReference type="SUPFAM" id="SSF52833">
    <property type="entry name" value="Thioredoxin-like"/>
    <property type="match status" value="1"/>
</dbReference>
<proteinExistence type="predicted"/>
<reference evidence="3 4" key="1">
    <citation type="submission" date="2016-07" db="EMBL/GenBank/DDBJ databases">
        <title>Pervasive Adenine N6-methylation of Active Genes in Fungi.</title>
        <authorList>
            <consortium name="DOE Joint Genome Institute"/>
            <person name="Mondo S.J."/>
            <person name="Dannebaum R.O."/>
            <person name="Kuo R.C."/>
            <person name="Labutti K."/>
            <person name="Haridas S."/>
            <person name="Kuo A."/>
            <person name="Salamov A."/>
            <person name="Ahrendt S.R."/>
            <person name="Lipzen A."/>
            <person name="Sullivan W."/>
            <person name="Andreopoulos W.B."/>
            <person name="Clum A."/>
            <person name="Lindquist E."/>
            <person name="Daum C."/>
            <person name="Ramamoorthy G.K."/>
            <person name="Gryganskyi A."/>
            <person name="Culley D."/>
            <person name="Magnuson J.K."/>
            <person name="James T.Y."/>
            <person name="O'Malley M.A."/>
            <person name="Stajich J.E."/>
            <person name="Spatafora J.W."/>
            <person name="Visel A."/>
            <person name="Grigoriev I.V."/>
        </authorList>
    </citation>
    <scope>NUCLEOTIDE SEQUENCE [LARGE SCALE GENOMIC DNA]</scope>
    <source>
        <strain evidence="3 4">JEL800</strain>
    </source>
</reference>
<dbReference type="Proteomes" id="UP000193642">
    <property type="component" value="Unassembled WGS sequence"/>
</dbReference>
<protein>
    <recommendedName>
        <fullName evidence="2">GST N-terminal domain-containing protein</fullName>
    </recommendedName>
</protein>
<dbReference type="PROSITE" id="PS50404">
    <property type="entry name" value="GST_NTER"/>
    <property type="match status" value="1"/>
</dbReference>
<dbReference type="Gene3D" id="1.20.1050.10">
    <property type="match status" value="1"/>
</dbReference>
<feature type="domain" description="GST N-terminal" evidence="2">
    <location>
        <begin position="28"/>
        <end position="110"/>
    </location>
</feature>
<comment type="caution">
    <text evidence="3">The sequence shown here is derived from an EMBL/GenBank/DDBJ whole genome shotgun (WGS) entry which is preliminary data.</text>
</comment>
<dbReference type="OrthoDB" id="414243at2759"/>
<feature type="region of interest" description="Disordered" evidence="1">
    <location>
        <begin position="1"/>
        <end position="32"/>
    </location>
</feature>
<evidence type="ECO:0000313" key="4">
    <source>
        <dbReference type="Proteomes" id="UP000193642"/>
    </source>
</evidence>